<evidence type="ECO:0000313" key="2">
    <source>
        <dbReference type="EMBL" id="SDH72446.1"/>
    </source>
</evidence>
<feature type="transmembrane region" description="Helical" evidence="1">
    <location>
        <begin position="70"/>
        <end position="90"/>
    </location>
</feature>
<accession>A0A1G8ERF3</accession>
<name>A0A1G8ERF3_BACOV</name>
<dbReference type="GO" id="GO:0003676">
    <property type="term" value="F:nucleic acid binding"/>
    <property type="evidence" value="ECO:0007669"/>
    <property type="project" value="InterPro"/>
</dbReference>
<keyword evidence="1" id="KW-0472">Membrane</keyword>
<dbReference type="RefSeq" id="WP_074636840.1">
    <property type="nucleotide sequence ID" value="NZ_FNDO01000011.1"/>
</dbReference>
<organism evidence="2 3">
    <name type="scientific">Bacteroides ovatus</name>
    <dbReference type="NCBI Taxonomy" id="28116"/>
    <lineage>
        <taxon>Bacteria</taxon>
        <taxon>Pseudomonadati</taxon>
        <taxon>Bacteroidota</taxon>
        <taxon>Bacteroidia</taxon>
        <taxon>Bacteroidales</taxon>
        <taxon>Bacteroidaceae</taxon>
        <taxon>Bacteroides</taxon>
    </lineage>
</organism>
<dbReference type="EMBL" id="FNDO01000011">
    <property type="protein sequence ID" value="SDH72446.1"/>
    <property type="molecule type" value="Genomic_DNA"/>
</dbReference>
<dbReference type="Pfam" id="PF06961">
    <property type="entry name" value="DUF1294"/>
    <property type="match status" value="1"/>
</dbReference>
<sequence length="96" mass="10926">MSTIEKIIISYVIIINVITLMMYGIDKWKAKHSKWRIPEATLLIMAAVGGSIGAWTGIKLFHHKTLHKKFKYGVPAIFLIQLGIVVFIYLKTNNII</sequence>
<gene>
    <name evidence="2" type="ORF">SAMN05192582_101156</name>
</gene>
<dbReference type="AlphaFoldDB" id="A0A1G8ERF3"/>
<dbReference type="PIRSF" id="PIRSF002599">
    <property type="entry name" value="Cold_shock_A"/>
    <property type="match status" value="1"/>
</dbReference>
<feature type="transmembrane region" description="Helical" evidence="1">
    <location>
        <begin position="6"/>
        <end position="25"/>
    </location>
</feature>
<proteinExistence type="predicted"/>
<dbReference type="Proteomes" id="UP000181870">
    <property type="component" value="Unassembled WGS sequence"/>
</dbReference>
<feature type="transmembrane region" description="Helical" evidence="1">
    <location>
        <begin position="37"/>
        <end position="58"/>
    </location>
</feature>
<reference evidence="2 3" key="1">
    <citation type="submission" date="2016-10" db="EMBL/GenBank/DDBJ databases">
        <authorList>
            <person name="de Groot N.N."/>
        </authorList>
    </citation>
    <scope>NUCLEOTIDE SEQUENCE [LARGE SCALE GENOMIC DNA]</scope>
    <source>
        <strain evidence="2 3">NLAE-zl-C57</strain>
    </source>
</reference>
<keyword evidence="1" id="KW-1133">Transmembrane helix</keyword>
<evidence type="ECO:0000256" key="1">
    <source>
        <dbReference type="SAM" id="Phobius"/>
    </source>
</evidence>
<keyword evidence="1" id="KW-0812">Transmembrane</keyword>
<dbReference type="InterPro" id="IPR012156">
    <property type="entry name" value="Cold_shock_CspA"/>
</dbReference>
<dbReference type="InterPro" id="IPR010718">
    <property type="entry name" value="DUF1294"/>
</dbReference>
<protein>
    <submittedName>
        <fullName evidence="2">Uncharacterized membrane protein YsdA, DUF1294 family</fullName>
    </submittedName>
</protein>
<evidence type="ECO:0000313" key="3">
    <source>
        <dbReference type="Proteomes" id="UP000181870"/>
    </source>
</evidence>